<comment type="caution">
    <text evidence="8">The sequence shown here is derived from an EMBL/GenBank/DDBJ whole genome shotgun (WGS) entry which is preliminary data.</text>
</comment>
<evidence type="ECO:0000256" key="5">
    <source>
        <dbReference type="ARBA" id="ARBA00022989"/>
    </source>
</evidence>
<feature type="transmembrane region" description="Helical" evidence="7">
    <location>
        <begin position="39"/>
        <end position="58"/>
    </location>
</feature>
<gene>
    <name evidence="8" type="ORF">LNQ49_09000</name>
</gene>
<feature type="transmembrane region" description="Helical" evidence="7">
    <location>
        <begin position="64"/>
        <end position="82"/>
    </location>
</feature>
<keyword evidence="2" id="KW-1003">Cell membrane</keyword>
<feature type="transmembrane region" description="Helical" evidence="7">
    <location>
        <begin position="136"/>
        <end position="154"/>
    </location>
</feature>
<feature type="transmembrane region" description="Helical" evidence="7">
    <location>
        <begin position="160"/>
        <end position="182"/>
    </location>
</feature>
<dbReference type="Pfam" id="PF00953">
    <property type="entry name" value="Glycos_transf_4"/>
    <property type="match status" value="1"/>
</dbReference>
<feature type="transmembrane region" description="Helical" evidence="7">
    <location>
        <begin position="291"/>
        <end position="311"/>
    </location>
</feature>
<keyword evidence="4 7" id="KW-0812">Transmembrane</keyword>
<feature type="transmembrane region" description="Helical" evidence="7">
    <location>
        <begin position="266"/>
        <end position="285"/>
    </location>
</feature>
<dbReference type="EMBL" id="JAJJMO010000001">
    <property type="protein sequence ID" value="MCC9071715.1"/>
    <property type="molecule type" value="Genomic_DNA"/>
</dbReference>
<name>A0ABS8MV14_9FLAO</name>
<dbReference type="RefSeq" id="WP_229988419.1">
    <property type="nucleotide sequence ID" value="NZ_JAJJMO010000001.1"/>
</dbReference>
<feature type="transmembrane region" description="Helical" evidence="7">
    <location>
        <begin position="216"/>
        <end position="239"/>
    </location>
</feature>
<protein>
    <submittedName>
        <fullName evidence="8">Glycosyltransferase family 4 protein</fullName>
    </submittedName>
</protein>
<keyword evidence="6 7" id="KW-0472">Membrane</keyword>
<feature type="transmembrane region" description="Helical" evidence="7">
    <location>
        <begin position="6"/>
        <end position="27"/>
    </location>
</feature>
<reference evidence="8" key="1">
    <citation type="submission" date="2021-11" db="EMBL/GenBank/DDBJ databases">
        <title>Description of novel Flavobacterium species.</title>
        <authorList>
            <person name="Saticioglu I.B."/>
            <person name="Ay H."/>
            <person name="Altun S."/>
            <person name="Duman M."/>
        </authorList>
    </citation>
    <scope>NUCLEOTIDE SEQUENCE</scope>
    <source>
        <strain evidence="8">F-65</strain>
    </source>
</reference>
<dbReference type="PANTHER" id="PTHR22926">
    <property type="entry name" value="PHOSPHO-N-ACETYLMURAMOYL-PENTAPEPTIDE-TRANSFERASE"/>
    <property type="match status" value="1"/>
</dbReference>
<comment type="subcellular location">
    <subcellularLocation>
        <location evidence="1">Cell membrane</location>
        <topology evidence="1">Multi-pass membrane protein</topology>
    </subcellularLocation>
</comment>
<keyword evidence="3" id="KW-0808">Transferase</keyword>
<dbReference type="Proteomes" id="UP001430919">
    <property type="component" value="Unassembled WGS sequence"/>
</dbReference>
<sequence>MQYTILGIILMIIMLLYFKVANRLNIIDKPNERSSHTEITLRGGGIIFWFSALLYFTQHIQSNYFFFTGITLVSLVSFWDDIQSLSNKIRISAHFFAITLIFYDLNVFDLMPVYGVVITYILSIGLINAYNFMDGINGITGLYTLVVMGALLYVNTKIQLFIDAVFINYVIIASLVFLFFNYRKKAKCFAGDIGSIAIAFWVIYLVLKLILATNSIIWLLFLAVYGVDAICTIIHRLFLKQNIFEAHRLHLYQVLSNEYKIQHRVVALYYAIIQIIISVLVVFLYQRVNDVILFIIVIIPLLLIYSLKFYLLNKNNLKFIDDSENN</sequence>
<evidence type="ECO:0000256" key="3">
    <source>
        <dbReference type="ARBA" id="ARBA00022679"/>
    </source>
</evidence>
<evidence type="ECO:0000313" key="8">
    <source>
        <dbReference type="EMBL" id="MCC9071715.1"/>
    </source>
</evidence>
<evidence type="ECO:0000256" key="6">
    <source>
        <dbReference type="ARBA" id="ARBA00023136"/>
    </source>
</evidence>
<keyword evidence="5 7" id="KW-1133">Transmembrane helix</keyword>
<accession>A0ABS8MV14</accession>
<dbReference type="CDD" id="cd06854">
    <property type="entry name" value="GT_WbpL_WbcO_like"/>
    <property type="match status" value="1"/>
</dbReference>
<keyword evidence="9" id="KW-1185">Reference proteome</keyword>
<organism evidence="8 9">
    <name type="scientific">Flavobacterium pisciphilum</name>
    <dbReference type="NCBI Taxonomy" id="2893755"/>
    <lineage>
        <taxon>Bacteria</taxon>
        <taxon>Pseudomonadati</taxon>
        <taxon>Bacteroidota</taxon>
        <taxon>Flavobacteriia</taxon>
        <taxon>Flavobacteriales</taxon>
        <taxon>Flavobacteriaceae</taxon>
        <taxon>Flavobacterium</taxon>
    </lineage>
</organism>
<dbReference type="InterPro" id="IPR000715">
    <property type="entry name" value="Glycosyl_transferase_4"/>
</dbReference>
<evidence type="ECO:0000256" key="2">
    <source>
        <dbReference type="ARBA" id="ARBA00022475"/>
    </source>
</evidence>
<feature type="transmembrane region" description="Helical" evidence="7">
    <location>
        <begin position="189"/>
        <end position="210"/>
    </location>
</feature>
<feature type="transmembrane region" description="Helical" evidence="7">
    <location>
        <begin position="111"/>
        <end position="129"/>
    </location>
</feature>
<feature type="transmembrane region" description="Helical" evidence="7">
    <location>
        <begin position="89"/>
        <end position="105"/>
    </location>
</feature>
<proteinExistence type="predicted"/>
<evidence type="ECO:0000256" key="4">
    <source>
        <dbReference type="ARBA" id="ARBA00022692"/>
    </source>
</evidence>
<dbReference type="PANTHER" id="PTHR22926:SF3">
    <property type="entry name" value="UNDECAPRENYL-PHOSPHATE ALPHA-N-ACETYLGLUCOSAMINYL 1-PHOSPHATE TRANSFERASE"/>
    <property type="match status" value="1"/>
</dbReference>
<evidence type="ECO:0000256" key="1">
    <source>
        <dbReference type="ARBA" id="ARBA00004651"/>
    </source>
</evidence>
<evidence type="ECO:0000313" key="9">
    <source>
        <dbReference type="Proteomes" id="UP001430919"/>
    </source>
</evidence>
<evidence type="ECO:0000256" key="7">
    <source>
        <dbReference type="SAM" id="Phobius"/>
    </source>
</evidence>